<dbReference type="InterPro" id="IPR036812">
    <property type="entry name" value="NAD(P)_OxRdtase_dom_sf"/>
</dbReference>
<feature type="binding site" evidence="5">
    <location>
        <position position="113"/>
    </location>
    <ligand>
        <name>substrate</name>
    </ligand>
</feature>
<evidence type="ECO:0000256" key="6">
    <source>
        <dbReference type="PIRSR" id="PIRSR000097-3"/>
    </source>
</evidence>
<dbReference type="Pfam" id="PF00248">
    <property type="entry name" value="Aldo_ket_red"/>
    <property type="match status" value="1"/>
</dbReference>
<dbReference type="SUPFAM" id="SSF51430">
    <property type="entry name" value="NAD(P)-linked oxidoreductase"/>
    <property type="match status" value="1"/>
</dbReference>
<dbReference type="OrthoDB" id="416253at2759"/>
<name>A0A8J9V3I8_9NEOP</name>
<dbReference type="PROSITE" id="PS00062">
    <property type="entry name" value="ALDOKETO_REDUCTASE_2"/>
    <property type="match status" value="1"/>
</dbReference>
<evidence type="ECO:0000313" key="8">
    <source>
        <dbReference type="EMBL" id="CAH0730687.1"/>
    </source>
</evidence>
<dbReference type="EMBL" id="OV170228">
    <property type="protein sequence ID" value="CAH0730687.1"/>
    <property type="molecule type" value="Genomic_DNA"/>
</dbReference>
<evidence type="ECO:0000256" key="3">
    <source>
        <dbReference type="ARBA" id="ARBA00023002"/>
    </source>
</evidence>
<proteinExistence type="inferred from homology"/>
<dbReference type="FunFam" id="3.20.20.100:FF:000006">
    <property type="entry name" value="Aldo-keto reductase family 1 member A1"/>
    <property type="match status" value="1"/>
</dbReference>
<gene>
    <name evidence="8" type="ORF">BINO364_LOCUS15646</name>
</gene>
<feature type="active site" description="Proton donor" evidence="4">
    <location>
        <position position="51"/>
    </location>
</feature>
<dbReference type="InterPro" id="IPR020471">
    <property type="entry name" value="AKR"/>
</dbReference>
<keyword evidence="9" id="KW-1185">Reference proteome</keyword>
<dbReference type="Proteomes" id="UP000838878">
    <property type="component" value="Chromosome 8"/>
</dbReference>
<organism evidence="8 9">
    <name type="scientific">Brenthis ino</name>
    <name type="common">lesser marbled fritillary</name>
    <dbReference type="NCBI Taxonomy" id="405034"/>
    <lineage>
        <taxon>Eukaryota</taxon>
        <taxon>Metazoa</taxon>
        <taxon>Ecdysozoa</taxon>
        <taxon>Arthropoda</taxon>
        <taxon>Hexapoda</taxon>
        <taxon>Insecta</taxon>
        <taxon>Pterygota</taxon>
        <taxon>Neoptera</taxon>
        <taxon>Endopterygota</taxon>
        <taxon>Lepidoptera</taxon>
        <taxon>Glossata</taxon>
        <taxon>Ditrysia</taxon>
        <taxon>Papilionoidea</taxon>
        <taxon>Nymphalidae</taxon>
        <taxon>Heliconiinae</taxon>
        <taxon>Argynnini</taxon>
        <taxon>Brenthis</taxon>
    </lineage>
</organism>
<dbReference type="PANTHER" id="PTHR11732">
    <property type="entry name" value="ALDO/KETO REDUCTASE"/>
    <property type="match status" value="1"/>
</dbReference>
<feature type="non-terminal residue" evidence="8">
    <location>
        <position position="315"/>
    </location>
</feature>
<dbReference type="InterPro" id="IPR023210">
    <property type="entry name" value="NADP_OxRdtase_dom"/>
</dbReference>
<dbReference type="InterPro" id="IPR018170">
    <property type="entry name" value="Aldo/ket_reductase_CS"/>
</dbReference>
<feature type="domain" description="NADP-dependent oxidoreductase" evidence="7">
    <location>
        <begin position="18"/>
        <end position="291"/>
    </location>
</feature>
<reference evidence="8" key="1">
    <citation type="submission" date="2021-12" db="EMBL/GenBank/DDBJ databases">
        <authorList>
            <person name="Martin H S."/>
        </authorList>
    </citation>
    <scope>NUCLEOTIDE SEQUENCE</scope>
</reference>
<dbReference type="PROSITE" id="PS00798">
    <property type="entry name" value="ALDOKETO_REDUCTASE_1"/>
    <property type="match status" value="1"/>
</dbReference>
<keyword evidence="3" id="KW-0560">Oxidoreductase</keyword>
<evidence type="ECO:0000256" key="5">
    <source>
        <dbReference type="PIRSR" id="PIRSR000097-2"/>
    </source>
</evidence>
<dbReference type="AlphaFoldDB" id="A0A8J9V3I8"/>
<dbReference type="GO" id="GO:0016491">
    <property type="term" value="F:oxidoreductase activity"/>
    <property type="evidence" value="ECO:0007669"/>
    <property type="project" value="UniProtKB-KW"/>
</dbReference>
<dbReference type="PRINTS" id="PR00069">
    <property type="entry name" value="ALDKETRDTASE"/>
</dbReference>
<comment type="similarity">
    <text evidence="1">Belongs to the aldo/keto reductase family.</text>
</comment>
<feature type="site" description="Lowers pKa of active site Tyr" evidence="6">
    <location>
        <position position="80"/>
    </location>
</feature>
<accession>A0A8J9V3I8</accession>
<evidence type="ECO:0000256" key="1">
    <source>
        <dbReference type="ARBA" id="ARBA00007905"/>
    </source>
</evidence>
<dbReference type="PIRSF" id="PIRSF000097">
    <property type="entry name" value="AKR"/>
    <property type="match status" value="1"/>
</dbReference>
<evidence type="ECO:0000259" key="7">
    <source>
        <dbReference type="Pfam" id="PF00248"/>
    </source>
</evidence>
<evidence type="ECO:0000313" key="9">
    <source>
        <dbReference type="Proteomes" id="UP000838878"/>
    </source>
</evidence>
<evidence type="ECO:0000256" key="2">
    <source>
        <dbReference type="ARBA" id="ARBA00022857"/>
    </source>
</evidence>
<evidence type="ECO:0000256" key="4">
    <source>
        <dbReference type="PIRSR" id="PIRSR000097-1"/>
    </source>
</evidence>
<protein>
    <recommendedName>
        <fullName evidence="7">NADP-dependent oxidoreductase domain-containing protein</fullName>
    </recommendedName>
</protein>
<sequence>MANVPKIAFNNGKTCPVIGLGTWKSKPGEVTQAVKDAIDLGYRHIDCALIYGNEKEVGAALKAKFEEGVIKREDIFITSKLWCTFHRPDLVEGSVKTTLQDLGLEYLDLYLIHWPQAYKEEDVLFPVDEQGKAAPSPVDYVDTWKAMENLVDKGLVKSIGLSNFNKRQIDRVMENSRIKPASLQIEVHPYLNQEKLINYCKSLGITVSAYSPLGSPDRPWAKPGEPQLLEDPRLKAIADRYSKSTAQILIRYAIDRGLIVTPKSVTKSRIEQNFQVFDFQLTPEDIKLISSFECNGRVCSMGDVHHPDYPFHDEY</sequence>
<dbReference type="Gene3D" id="3.20.20.100">
    <property type="entry name" value="NADP-dependent oxidoreductase domain"/>
    <property type="match status" value="1"/>
</dbReference>
<keyword evidence="2" id="KW-0521">NADP</keyword>